<dbReference type="SUPFAM" id="SSF52058">
    <property type="entry name" value="L domain-like"/>
    <property type="match status" value="1"/>
</dbReference>
<dbReference type="GO" id="GO:0016301">
    <property type="term" value="F:kinase activity"/>
    <property type="evidence" value="ECO:0007669"/>
    <property type="project" value="UniProtKB-KW"/>
</dbReference>
<evidence type="ECO:0000256" key="2">
    <source>
        <dbReference type="SAM" id="Phobius"/>
    </source>
</evidence>
<dbReference type="InterPro" id="IPR001611">
    <property type="entry name" value="Leu-rich_rpt"/>
</dbReference>
<dbReference type="PANTHER" id="PTHR45631">
    <property type="entry name" value="OS07G0107800 PROTEIN-RELATED"/>
    <property type="match status" value="1"/>
</dbReference>
<dbReference type="PROSITE" id="PS51450">
    <property type="entry name" value="LRR"/>
    <property type="match status" value="1"/>
</dbReference>
<dbReference type="Pfam" id="PF12819">
    <property type="entry name" value="Malectin_like"/>
    <property type="match status" value="1"/>
</dbReference>
<evidence type="ECO:0000313" key="5">
    <source>
        <dbReference type="Proteomes" id="UP001180020"/>
    </source>
</evidence>
<keyword evidence="2" id="KW-0472">Membrane</keyword>
<dbReference type="Pfam" id="PF13855">
    <property type="entry name" value="LRR_8"/>
    <property type="match status" value="1"/>
</dbReference>
<feature type="domain" description="Malectin-like" evidence="3">
    <location>
        <begin position="34"/>
        <end position="348"/>
    </location>
</feature>
<evidence type="ECO:0000256" key="1">
    <source>
        <dbReference type="ARBA" id="ARBA00004167"/>
    </source>
</evidence>
<sequence length="543" mass="60937">MGLGCSWYVRFLIMCGFFWRIAFLDQRGFLSLYCGGTSNFTDSSNILWIPDSSYVTTGNATSVTSIEGITPYPFPLRFFPSSKPKSLNCYRLPVQNMSLVLVRPQFIYKNYDGLMNPPSFFVSLGTAIVTTVNLTIYDPWVEEFIWPVSKENLLFCLHPIPGGGHPVISSLELRPLPTGAYASGIGNSSNSLLRKRFRINCGYSNGSLRYPVDPYDRIWDPDQNYSPAHLSAGFNIPIQLDVLELKESPPVSVLQSARVLARKNILSYDFSVSSLGDYYIVMYFAGTLPVSSTFDVLVNREVVRSNYQVKNMEASAVFISRNRIDTLNITLRNISYYPQVNAIEIYEIIEIPMESSATQVSALQVIQQSTGFNLGWEGDPCYPVPWEHIGCEGNLVTSLEISDMDMRVISPTFSDLIYLKTLDLHNTSLSGEIKNLGSLQKLEILNLSFNKLTSFGSDIIKLVSLKFLDLQNNSLQGTVPESLGSLTNLHLLNLENNRLQGPLPQSLNKDSLEVRRSLPFFLHFNMQCPIRSTLNPDSTGDRF</sequence>
<dbReference type="EMBL" id="JAUJYO010000018">
    <property type="protein sequence ID" value="KAK1289797.1"/>
    <property type="molecule type" value="Genomic_DNA"/>
</dbReference>
<feature type="transmembrane region" description="Helical" evidence="2">
    <location>
        <begin position="7"/>
        <end position="24"/>
    </location>
</feature>
<keyword evidence="4" id="KW-0675">Receptor</keyword>
<keyword evidence="4" id="KW-0418">Kinase</keyword>
<dbReference type="Proteomes" id="UP001180020">
    <property type="component" value="Unassembled WGS sequence"/>
</dbReference>
<comment type="subcellular location">
    <subcellularLocation>
        <location evidence="1">Membrane</location>
        <topology evidence="1">Single-pass membrane protein</topology>
    </subcellularLocation>
</comment>
<keyword evidence="4" id="KW-0808">Transferase</keyword>
<evidence type="ECO:0000259" key="3">
    <source>
        <dbReference type="Pfam" id="PF12819"/>
    </source>
</evidence>
<keyword evidence="5" id="KW-1185">Reference proteome</keyword>
<dbReference type="PANTHER" id="PTHR45631:SF21">
    <property type="entry name" value="PROTEIN KINASE DOMAIN-CONTAINING PROTEIN"/>
    <property type="match status" value="1"/>
</dbReference>
<keyword evidence="2" id="KW-0812">Transmembrane</keyword>
<dbReference type="Gene3D" id="2.60.120.430">
    <property type="entry name" value="Galactose-binding lectin"/>
    <property type="match status" value="1"/>
</dbReference>
<dbReference type="Gene3D" id="3.80.10.10">
    <property type="entry name" value="Ribonuclease Inhibitor"/>
    <property type="match status" value="1"/>
</dbReference>
<keyword evidence="2" id="KW-1133">Transmembrane helix</keyword>
<reference evidence="4" key="1">
    <citation type="journal article" date="2023" name="Nat. Commun.">
        <title>Diploid and tetraploid genomes of Acorus and the evolution of monocots.</title>
        <authorList>
            <person name="Ma L."/>
            <person name="Liu K.W."/>
            <person name="Li Z."/>
            <person name="Hsiao Y.Y."/>
            <person name="Qi Y."/>
            <person name="Fu T."/>
            <person name="Tang G.D."/>
            <person name="Zhang D."/>
            <person name="Sun W.H."/>
            <person name="Liu D.K."/>
            <person name="Li Y."/>
            <person name="Chen G.Z."/>
            <person name="Liu X.D."/>
            <person name="Liao X.Y."/>
            <person name="Jiang Y.T."/>
            <person name="Yu X."/>
            <person name="Hao Y."/>
            <person name="Huang J."/>
            <person name="Zhao X.W."/>
            <person name="Ke S."/>
            <person name="Chen Y.Y."/>
            <person name="Wu W.L."/>
            <person name="Hsu J.L."/>
            <person name="Lin Y.F."/>
            <person name="Huang M.D."/>
            <person name="Li C.Y."/>
            <person name="Huang L."/>
            <person name="Wang Z.W."/>
            <person name="Zhao X."/>
            <person name="Zhong W.Y."/>
            <person name="Peng D.H."/>
            <person name="Ahmad S."/>
            <person name="Lan S."/>
            <person name="Zhang J.S."/>
            <person name="Tsai W.C."/>
            <person name="Van de Peer Y."/>
            <person name="Liu Z.J."/>
        </authorList>
    </citation>
    <scope>NUCLEOTIDE SEQUENCE</scope>
    <source>
        <strain evidence="4">CP</strain>
    </source>
</reference>
<evidence type="ECO:0000313" key="4">
    <source>
        <dbReference type="EMBL" id="KAK1289797.1"/>
    </source>
</evidence>
<comment type="caution">
    <text evidence="4">The sequence shown here is derived from an EMBL/GenBank/DDBJ whole genome shotgun (WGS) entry which is preliminary data.</text>
</comment>
<name>A0AAV9CM19_ACOCL</name>
<organism evidence="4 5">
    <name type="scientific">Acorus calamus</name>
    <name type="common">Sweet flag</name>
    <dbReference type="NCBI Taxonomy" id="4465"/>
    <lineage>
        <taxon>Eukaryota</taxon>
        <taxon>Viridiplantae</taxon>
        <taxon>Streptophyta</taxon>
        <taxon>Embryophyta</taxon>
        <taxon>Tracheophyta</taxon>
        <taxon>Spermatophyta</taxon>
        <taxon>Magnoliopsida</taxon>
        <taxon>Liliopsida</taxon>
        <taxon>Acoraceae</taxon>
        <taxon>Acorus</taxon>
    </lineage>
</organism>
<dbReference type="InterPro" id="IPR024788">
    <property type="entry name" value="Malectin-like_Carb-bd_dom"/>
</dbReference>
<dbReference type="AlphaFoldDB" id="A0AAV9CM19"/>
<gene>
    <name evidence="4" type="ORF">QJS10_CPB18g00686</name>
</gene>
<protein>
    <submittedName>
        <fullName evidence="4">LRR receptor-like serine/threonine-protein kinase</fullName>
    </submittedName>
</protein>
<reference evidence="4" key="2">
    <citation type="submission" date="2023-06" db="EMBL/GenBank/DDBJ databases">
        <authorList>
            <person name="Ma L."/>
            <person name="Liu K.-W."/>
            <person name="Li Z."/>
            <person name="Hsiao Y.-Y."/>
            <person name="Qi Y."/>
            <person name="Fu T."/>
            <person name="Tang G."/>
            <person name="Zhang D."/>
            <person name="Sun W.-H."/>
            <person name="Liu D.-K."/>
            <person name="Li Y."/>
            <person name="Chen G.-Z."/>
            <person name="Liu X.-D."/>
            <person name="Liao X.-Y."/>
            <person name="Jiang Y.-T."/>
            <person name="Yu X."/>
            <person name="Hao Y."/>
            <person name="Huang J."/>
            <person name="Zhao X.-W."/>
            <person name="Ke S."/>
            <person name="Chen Y.-Y."/>
            <person name="Wu W.-L."/>
            <person name="Hsu J.-L."/>
            <person name="Lin Y.-F."/>
            <person name="Huang M.-D."/>
            <person name="Li C.-Y."/>
            <person name="Huang L."/>
            <person name="Wang Z.-W."/>
            <person name="Zhao X."/>
            <person name="Zhong W.-Y."/>
            <person name="Peng D.-H."/>
            <person name="Ahmad S."/>
            <person name="Lan S."/>
            <person name="Zhang J.-S."/>
            <person name="Tsai W.-C."/>
            <person name="Van De Peer Y."/>
            <person name="Liu Z.-J."/>
        </authorList>
    </citation>
    <scope>NUCLEOTIDE SEQUENCE</scope>
    <source>
        <strain evidence="4">CP</strain>
        <tissue evidence="4">Leaves</tissue>
    </source>
</reference>
<proteinExistence type="predicted"/>
<accession>A0AAV9CM19</accession>
<dbReference type="InterPro" id="IPR032675">
    <property type="entry name" value="LRR_dom_sf"/>
</dbReference>
<dbReference type="GO" id="GO:0016020">
    <property type="term" value="C:membrane"/>
    <property type="evidence" value="ECO:0007669"/>
    <property type="project" value="UniProtKB-SubCell"/>
</dbReference>